<keyword evidence="6" id="KW-0472">Membrane</keyword>
<keyword evidence="3" id="KW-0418">Kinase</keyword>
<evidence type="ECO:0000256" key="6">
    <source>
        <dbReference type="SAM" id="Phobius"/>
    </source>
</evidence>
<dbReference type="InterPro" id="IPR011009">
    <property type="entry name" value="Kinase-like_dom_sf"/>
</dbReference>
<dbReference type="PANTHER" id="PTHR43289">
    <property type="entry name" value="MITOGEN-ACTIVATED PROTEIN KINASE KINASE KINASE 20-RELATED"/>
    <property type="match status" value="1"/>
</dbReference>
<dbReference type="Proteomes" id="UP000216446">
    <property type="component" value="Unassembled WGS sequence"/>
</dbReference>
<feature type="domain" description="Protein kinase" evidence="7">
    <location>
        <begin position="26"/>
        <end position="304"/>
    </location>
</feature>
<dbReference type="GO" id="GO:0005524">
    <property type="term" value="F:ATP binding"/>
    <property type="evidence" value="ECO:0007669"/>
    <property type="project" value="UniProtKB-UniRule"/>
</dbReference>
<evidence type="ECO:0000313" key="9">
    <source>
        <dbReference type="Proteomes" id="UP000216446"/>
    </source>
</evidence>
<comment type="caution">
    <text evidence="8">The sequence shown here is derived from an EMBL/GenBank/DDBJ whole genome shotgun (WGS) entry which is preliminary data.</text>
</comment>
<dbReference type="SMART" id="SM00220">
    <property type="entry name" value="S_TKc"/>
    <property type="match status" value="1"/>
</dbReference>
<evidence type="ECO:0000256" key="4">
    <source>
        <dbReference type="ARBA" id="ARBA00022840"/>
    </source>
</evidence>
<dbReference type="GO" id="GO:0004674">
    <property type="term" value="F:protein serine/threonine kinase activity"/>
    <property type="evidence" value="ECO:0007669"/>
    <property type="project" value="TreeGrafter"/>
</dbReference>
<dbReference type="AlphaFoldDB" id="A0A259TYF3"/>
<dbReference type="PROSITE" id="PS00107">
    <property type="entry name" value="PROTEIN_KINASE_ATP"/>
    <property type="match status" value="1"/>
</dbReference>
<dbReference type="SUPFAM" id="SSF56112">
    <property type="entry name" value="Protein kinase-like (PK-like)"/>
    <property type="match status" value="1"/>
</dbReference>
<accession>A0A259TYF3</accession>
<evidence type="ECO:0000256" key="2">
    <source>
        <dbReference type="ARBA" id="ARBA00022741"/>
    </source>
</evidence>
<dbReference type="Gene3D" id="3.30.200.20">
    <property type="entry name" value="Phosphorylase Kinase, domain 1"/>
    <property type="match status" value="1"/>
</dbReference>
<dbReference type="Gene3D" id="1.10.510.10">
    <property type="entry name" value="Transferase(Phosphotransferase) domain 1"/>
    <property type="match status" value="1"/>
</dbReference>
<dbReference type="EMBL" id="MQWB01000001">
    <property type="protein sequence ID" value="OZC02720.1"/>
    <property type="molecule type" value="Genomic_DNA"/>
</dbReference>
<feature type="transmembrane region" description="Helical" evidence="6">
    <location>
        <begin position="431"/>
        <end position="451"/>
    </location>
</feature>
<dbReference type="CDD" id="cd14014">
    <property type="entry name" value="STKc_PknB_like"/>
    <property type="match status" value="1"/>
</dbReference>
<dbReference type="InterPro" id="IPR008271">
    <property type="entry name" value="Ser/Thr_kinase_AS"/>
</dbReference>
<dbReference type="Pfam" id="PF00069">
    <property type="entry name" value="Pkinase"/>
    <property type="match status" value="1"/>
</dbReference>
<protein>
    <recommendedName>
        <fullName evidence="7">Protein kinase domain-containing protein</fullName>
    </recommendedName>
</protein>
<keyword evidence="9" id="KW-1185">Reference proteome</keyword>
<evidence type="ECO:0000256" key="3">
    <source>
        <dbReference type="ARBA" id="ARBA00022777"/>
    </source>
</evidence>
<keyword evidence="2 5" id="KW-0547">Nucleotide-binding</keyword>
<reference evidence="8 9" key="1">
    <citation type="submission" date="2016-11" db="EMBL/GenBank/DDBJ databases">
        <title>Study of marine rhodopsin-containing bacteria.</title>
        <authorList>
            <person name="Yoshizawa S."/>
            <person name="Kumagai Y."/>
            <person name="Kogure K."/>
        </authorList>
    </citation>
    <scope>NUCLEOTIDE SEQUENCE [LARGE SCALE GENOMIC DNA]</scope>
    <source>
        <strain evidence="8 9">SG-29</strain>
    </source>
</reference>
<gene>
    <name evidence="8" type="ORF">BSZ36_06880</name>
</gene>
<keyword evidence="4 5" id="KW-0067">ATP-binding</keyword>
<keyword evidence="1" id="KW-0808">Transferase</keyword>
<dbReference type="Gene3D" id="2.60.120.380">
    <property type="match status" value="1"/>
</dbReference>
<dbReference type="InParanoid" id="A0A259TYF3"/>
<dbReference type="PROSITE" id="PS00108">
    <property type="entry name" value="PROTEIN_KINASE_ST"/>
    <property type="match status" value="1"/>
</dbReference>
<evidence type="ECO:0000256" key="5">
    <source>
        <dbReference type="PROSITE-ProRule" id="PRU10141"/>
    </source>
</evidence>
<dbReference type="InterPro" id="IPR000719">
    <property type="entry name" value="Prot_kinase_dom"/>
</dbReference>
<dbReference type="RefSeq" id="WP_179271063.1">
    <property type="nucleotide sequence ID" value="NZ_MQWB01000001.1"/>
</dbReference>
<proteinExistence type="predicted"/>
<dbReference type="InterPro" id="IPR017441">
    <property type="entry name" value="Protein_kinase_ATP_BS"/>
</dbReference>
<dbReference type="PROSITE" id="PS50011">
    <property type="entry name" value="PROTEIN_KINASE_DOM"/>
    <property type="match status" value="1"/>
</dbReference>
<feature type="binding site" evidence="5">
    <location>
        <position position="55"/>
    </location>
    <ligand>
        <name>ATP</name>
        <dbReference type="ChEBI" id="CHEBI:30616"/>
    </ligand>
</feature>
<keyword evidence="6" id="KW-1133">Transmembrane helix</keyword>
<organism evidence="8 9">
    <name type="scientific">Rubricoccus marinus</name>
    <dbReference type="NCBI Taxonomy" id="716817"/>
    <lineage>
        <taxon>Bacteria</taxon>
        <taxon>Pseudomonadati</taxon>
        <taxon>Rhodothermota</taxon>
        <taxon>Rhodothermia</taxon>
        <taxon>Rhodothermales</taxon>
        <taxon>Rubricoccaceae</taxon>
        <taxon>Rubricoccus</taxon>
    </lineage>
</organism>
<name>A0A259TYF3_9BACT</name>
<sequence>MDTVFQESGPRTSLALPPRTILNDAYEIGRVLGKGGFGITYAALDTHLQVPVAIKEFLPAQVAGRGTDRSTVQPHGGNESDVFEHGLSAFLAEAQTLAQFNHPNIVQVRAFFRQNGTGYLVMPFYEGKTLDAVLNDHEGPMPCSEALALVEPVMNGLEAVHARNILHRDIKPQNVYLTDSGETILLDFGAARIAFGQESQSLSAVLTPGYAPFEQYSRRGHQGPWTDVYATAAMLYRMVTGDKPPEATDRLAGEPLAPIHLKNPSATPSFANAVSTALATMPKDRPQTIADFRAQLAGAGETVVIQDETIVADETIVDDHTILDRSASGGGSRQRPETVLVLRAAEACRYKLDGGEIMTLAKGEERVVPVTPGEHAIAAAFGDERHRTSMRVARGERRVVPLAAPSGGRKTRGAARGKAACRPVAKSGRGWVWFLGGAAALFGLLILVAVVDALGDADPTAPGGTAVEAIASGEALQFAGLGQATTTSGFLGAGDGTLPTGEFADLYTVEAVEANYLYAELTSADFDTFLILNGPDGSSIIQNDDFNGDTSVSYFDVELPTPGVYQLFVTSHLPGEAGSYTLTVTPDQL</sequence>
<evidence type="ECO:0000259" key="7">
    <source>
        <dbReference type="PROSITE" id="PS50011"/>
    </source>
</evidence>
<evidence type="ECO:0000313" key="8">
    <source>
        <dbReference type="EMBL" id="OZC02720.1"/>
    </source>
</evidence>
<keyword evidence="6" id="KW-0812">Transmembrane</keyword>
<dbReference type="PANTHER" id="PTHR43289:SF34">
    <property type="entry name" value="SERINE_THREONINE-PROTEIN KINASE YBDM-RELATED"/>
    <property type="match status" value="1"/>
</dbReference>
<evidence type="ECO:0000256" key="1">
    <source>
        <dbReference type="ARBA" id="ARBA00022679"/>
    </source>
</evidence>